<organism evidence="2 3">
    <name type="scientific">Leersia perrieri</name>
    <dbReference type="NCBI Taxonomy" id="77586"/>
    <lineage>
        <taxon>Eukaryota</taxon>
        <taxon>Viridiplantae</taxon>
        <taxon>Streptophyta</taxon>
        <taxon>Embryophyta</taxon>
        <taxon>Tracheophyta</taxon>
        <taxon>Spermatophyta</taxon>
        <taxon>Magnoliopsida</taxon>
        <taxon>Liliopsida</taxon>
        <taxon>Poales</taxon>
        <taxon>Poaceae</taxon>
        <taxon>BOP clade</taxon>
        <taxon>Oryzoideae</taxon>
        <taxon>Oryzeae</taxon>
        <taxon>Oryzinae</taxon>
        <taxon>Leersia</taxon>
    </lineage>
</organism>
<dbReference type="PANTHER" id="PTHR15922">
    <property type="entry name" value="NEUROBLASTOMA-AMPLIFIED SEQUENCE"/>
    <property type="match status" value="1"/>
</dbReference>
<dbReference type="PANTHER" id="PTHR15922:SF2">
    <property type="entry name" value="NBAS SUBUNIT OF NRZ TETHERING COMPLEX"/>
    <property type="match status" value="1"/>
</dbReference>
<dbReference type="Gramene" id="LPERR03G21200.1">
    <property type="protein sequence ID" value="LPERR03G21200.1"/>
    <property type="gene ID" value="LPERR03G21200"/>
</dbReference>
<dbReference type="Proteomes" id="UP000032180">
    <property type="component" value="Chromosome 3"/>
</dbReference>
<dbReference type="EnsemblPlants" id="LPERR03G21200.1">
    <property type="protein sequence ID" value="LPERR03G21200.1"/>
    <property type="gene ID" value="LPERR03G21200"/>
</dbReference>
<dbReference type="Gramene" id="LPERR03G21200.2">
    <property type="protein sequence ID" value="LPERR03G21200.2"/>
    <property type="gene ID" value="LPERR03G21200"/>
</dbReference>
<dbReference type="GO" id="GO:0006890">
    <property type="term" value="P:retrograde vesicle-mediated transport, Golgi to endoplasmic reticulum"/>
    <property type="evidence" value="ECO:0007669"/>
    <property type="project" value="TreeGrafter"/>
</dbReference>
<accession>A0A0D9VW86</accession>
<feature type="region of interest" description="Disordered" evidence="1">
    <location>
        <begin position="1728"/>
        <end position="1764"/>
    </location>
</feature>
<protein>
    <submittedName>
        <fullName evidence="2">Uncharacterized protein</fullName>
    </submittedName>
</protein>
<sequence>MVLVGNPNALLSSNGSSGALYMLHFNGNLEFSLLFPSLQLEGTYFAPKDQTTFVSSSKVRISPQSKHIVTLDLNGSVNILVLANDKYSASLHPPRNGTQLIGVKDISWWTDNILMVVKENGSISMYNITGNMVVSEYDPLSTPQLEKARSIEGYTFILQSSRYEGNTTSEKEVDSDSKPSLHNVSRSNQHSEMDKIFWSLDEVLKAQWLCSDGDIHDIESYLSNIKDQVFVLSECLNKVGPTEIALKALLSFGLCITNHFKFSEFDNSSEGSAWDSRIIRLRLLRYNGLLETFLGINMGRFSAVEYSKFRLMPLVETSVALAESGKIGALNLLLKRHPYTTSSDILCILSAIPETVSVQSYSQLLPGKSPPSVVILRDGDWVECKQMASYINTCPDQLGKSFSWPSIAELCDWYRNRARDIDCLSGQLENCLAMIELGCQKGIVELELFLDDIKCLYQVVYYDELSEFIMNLATWEDLPNYEKFKIILKGAKEKSVVQRLEEKAIPFVKKRLHLFSSSNEEKLGESYLIRWLKEVASKSELSICLAVFENGCGESPIRGLFNDIAEMIETAREKSLLASEEDCNFKDAKQALRTSAVSFDDMQHVCTRILSGLSSSGDSHDSRDYQLDSIEALDMLEKKLKVAEGHLEVGRLFAYYQVPKPVHFFLSAHLDEKNVKQIIRLLLSKFGRRQPVRSDNEWTNMWRDLKHIQEKAFPFLDSEFMLAEFIRGLLKAGKFSLARNYLGGTSAVSLSTEKAENLVVQAAREYFFSASTLSCNEIWKARECLNLLPNSISVQAETDIIDALTVRLPYLGVTILPVQFRQVKDPMEVIRMGHGAVWDLCAAIARGPQLDNMDTSTRGKLLGFSLSHCDEESVGELLNAWKELDVHDKFEQLMISTGTNPPNFSTDGSSITPLPVQSVQDILDLREDINHDREINHVEVVRQMLSKVCIDLSNDDAYNWESTLSKNRKLLSFSALELPWLLKLSNDEEHDGKKQSLKTDHRIRRSQFSTKVKATNCIIHWLAVNGFSPNDDLVMSLAKSVIEPPVDEEDYIFGCSILLNLIDPFNGVKIIEEELKKRECFQEISSIMNVGMTYGSLNSLKKECSTPEQRRNLLLEKFHEKFTSIDSDELDQIDEANATFWREWKTKLEERRLADQARMLKQMLPGIDTSRFLSGDVNYIKNVVFSFIDSVKLEKKHILKEAVKIAETYGLRRTEVLLRFLGCSLVSECWDNNNILSEISEFRDIIVSSAKGVIDMIYSDVYPEIDGYNKQRLSYLYDILSACHSYLKRTSEIELTYPEHVHTHKFEPFPYYKVLAEECKKVSFIDDLNYKNIAGLDNLNFEHFNEEVCKNIHASTVSALADMVQALVSMYVDVLAKGLISRQNVYKHYVLGLLASLEGRTEARSNNIDCEKLQTLLSDIELNYDSCKEYIQGLPATDVSYIIRSNLARNHPQEPSWKKPLDALVMLWIKLIDDIPVESMDACSYGRTEYLDSNSLSHCMGAFRQLLVDDKITVCQGCAFESVAQVYHEGQIQLENESVDPRNPLDLLELYNATLDDCLSDLMKGSSESQILLHKLLSSLSRSTEKHAGTLEMIRSGVWGKVISFSENMQLESQLRVYALQLMQCIIGRNLKNLPNELVSQAEPWEFASIADDSNNSSSSITGTLVALRSTQMVARVLPDANITPENLGTLDSAVSCFLHLSESASSVETIAVLEAVLEEWDQLFSTKDESVPPLQESPKETSDWNDDWDDDGWEALPEELGSP</sequence>
<dbReference type="GO" id="GO:0000149">
    <property type="term" value="F:SNARE binding"/>
    <property type="evidence" value="ECO:0007669"/>
    <property type="project" value="TreeGrafter"/>
</dbReference>
<reference evidence="2" key="3">
    <citation type="submission" date="2015-04" db="UniProtKB">
        <authorList>
            <consortium name="EnsemblPlants"/>
        </authorList>
    </citation>
    <scope>IDENTIFICATION</scope>
</reference>
<evidence type="ECO:0000313" key="3">
    <source>
        <dbReference type="Proteomes" id="UP000032180"/>
    </source>
</evidence>
<dbReference type="GO" id="GO:0070939">
    <property type="term" value="C:Dsl1/NZR complex"/>
    <property type="evidence" value="ECO:0007669"/>
    <property type="project" value="TreeGrafter"/>
</dbReference>
<reference evidence="2 3" key="2">
    <citation type="submission" date="2013-12" db="EMBL/GenBank/DDBJ databases">
        <authorList>
            <person name="Yu Y."/>
            <person name="Lee S."/>
            <person name="de Baynast K."/>
            <person name="Wissotski M."/>
            <person name="Liu L."/>
            <person name="Talag J."/>
            <person name="Goicoechea J."/>
            <person name="Angelova A."/>
            <person name="Jetty R."/>
            <person name="Kudrna D."/>
            <person name="Golser W."/>
            <person name="Rivera L."/>
            <person name="Zhang J."/>
            <person name="Wing R."/>
        </authorList>
    </citation>
    <scope>NUCLEOTIDE SEQUENCE</scope>
</reference>
<evidence type="ECO:0000313" key="2">
    <source>
        <dbReference type="EnsemblPlants" id="LPERR03G21200.1"/>
    </source>
</evidence>
<evidence type="ECO:0000256" key="1">
    <source>
        <dbReference type="SAM" id="MobiDB-lite"/>
    </source>
</evidence>
<reference evidence="2 3" key="1">
    <citation type="submission" date="2012-08" db="EMBL/GenBank/DDBJ databases">
        <title>Oryza genome evolution.</title>
        <authorList>
            <person name="Wing R.A."/>
        </authorList>
    </citation>
    <scope>NUCLEOTIDE SEQUENCE</scope>
</reference>
<dbReference type="InterPro" id="IPR036322">
    <property type="entry name" value="WD40_repeat_dom_sf"/>
</dbReference>
<feature type="compositionally biased region" description="Acidic residues" evidence="1">
    <location>
        <begin position="1744"/>
        <end position="1758"/>
    </location>
</feature>
<dbReference type="EnsemblPlants" id="LPERR03G21200.2">
    <property type="protein sequence ID" value="LPERR03G21200.2"/>
    <property type="gene ID" value="LPERR03G21200"/>
</dbReference>
<dbReference type="eggNOG" id="KOG1797">
    <property type="taxonomic scope" value="Eukaryota"/>
</dbReference>
<name>A0A0D9VW86_9ORYZ</name>
<dbReference type="SUPFAM" id="SSF50978">
    <property type="entry name" value="WD40 repeat-like"/>
    <property type="match status" value="1"/>
</dbReference>
<dbReference type="HOGENOM" id="CLU_001017_0_0_1"/>
<dbReference type="STRING" id="77586.A0A0D9VW86"/>
<proteinExistence type="predicted"/>
<keyword evidence="3" id="KW-1185">Reference proteome</keyword>